<gene>
    <name evidence="1" type="ORF">ABZ568_25505</name>
</gene>
<evidence type="ECO:0000313" key="1">
    <source>
        <dbReference type="EMBL" id="MEU2269698.1"/>
    </source>
</evidence>
<dbReference type="Gene3D" id="2.20.110.10">
    <property type="entry name" value="Histone H3 K4-specific methyltransferase SET7/9 N-terminal domain"/>
    <property type="match status" value="1"/>
</dbReference>
<protein>
    <recommendedName>
        <fullName evidence="3">MORN repeat variant</fullName>
    </recommendedName>
</protein>
<comment type="caution">
    <text evidence="1">The sequence shown here is derived from an EMBL/GenBank/DDBJ whole genome shotgun (WGS) entry which is preliminary data.</text>
</comment>
<dbReference type="Proteomes" id="UP001550603">
    <property type="component" value="Unassembled WGS sequence"/>
</dbReference>
<dbReference type="SUPFAM" id="SSF82185">
    <property type="entry name" value="Histone H3 K4-specific methyltransferase SET7/9 N-terminal domain"/>
    <property type="match status" value="1"/>
</dbReference>
<proteinExistence type="predicted"/>
<keyword evidence="2" id="KW-1185">Reference proteome</keyword>
<evidence type="ECO:0008006" key="3">
    <source>
        <dbReference type="Google" id="ProtNLM"/>
    </source>
</evidence>
<dbReference type="EMBL" id="JBEYBN010000040">
    <property type="protein sequence ID" value="MEU2269698.1"/>
    <property type="molecule type" value="Genomic_DNA"/>
</dbReference>
<name>A0ABV2Y0A7_9ACTN</name>
<reference evidence="1 2" key="1">
    <citation type="submission" date="2024-06" db="EMBL/GenBank/DDBJ databases">
        <title>The Natural Products Discovery Center: Release of the First 8490 Sequenced Strains for Exploring Actinobacteria Biosynthetic Diversity.</title>
        <authorList>
            <person name="Kalkreuter E."/>
            <person name="Kautsar S.A."/>
            <person name="Yang D."/>
            <person name="Bader C.D."/>
            <person name="Teijaro C.N."/>
            <person name="Fluegel L."/>
            <person name="Davis C.M."/>
            <person name="Simpson J.R."/>
            <person name="Lauterbach L."/>
            <person name="Steele A.D."/>
            <person name="Gui C."/>
            <person name="Meng S."/>
            <person name="Li G."/>
            <person name="Viehrig K."/>
            <person name="Ye F."/>
            <person name="Su P."/>
            <person name="Kiefer A.F."/>
            <person name="Nichols A."/>
            <person name="Cepeda A.J."/>
            <person name="Yan W."/>
            <person name="Fan B."/>
            <person name="Jiang Y."/>
            <person name="Adhikari A."/>
            <person name="Zheng C.-J."/>
            <person name="Schuster L."/>
            <person name="Cowan T.M."/>
            <person name="Smanski M.J."/>
            <person name="Chevrette M.G."/>
            <person name="De Carvalho L.P.S."/>
            <person name="Shen B."/>
        </authorList>
    </citation>
    <scope>NUCLEOTIDE SEQUENCE [LARGE SCALE GENOMIC DNA]</scope>
    <source>
        <strain evidence="1 2">NPDC019583</strain>
    </source>
</reference>
<organism evidence="1 2">
    <name type="scientific">Streptomyces olindensis</name>
    <dbReference type="NCBI Taxonomy" id="358823"/>
    <lineage>
        <taxon>Bacteria</taxon>
        <taxon>Bacillati</taxon>
        <taxon>Actinomycetota</taxon>
        <taxon>Actinomycetes</taxon>
        <taxon>Kitasatosporales</taxon>
        <taxon>Streptomycetaceae</taxon>
        <taxon>Streptomyces</taxon>
    </lineage>
</organism>
<dbReference type="RefSeq" id="WP_359790990.1">
    <property type="nucleotide sequence ID" value="NZ_JBEYBN010000040.1"/>
</dbReference>
<accession>A0ABV2Y0A7</accession>
<evidence type="ECO:0000313" key="2">
    <source>
        <dbReference type="Proteomes" id="UP001550603"/>
    </source>
</evidence>
<sequence length="122" mass="13820">MTAVQRIDIDDPEVDMDGSERLYYSGRPFTGEVTEHLGESLVSLDSYVDGYKNGPSREWYQDGTLRSEGTLRAGLAVGEFREWHSNGVLAARQVFAENGMTLLEEHTWDEHGRPTRTWRKGA</sequence>